<organism evidence="2">
    <name type="scientific">marine sediment metagenome</name>
    <dbReference type="NCBI Taxonomy" id="412755"/>
    <lineage>
        <taxon>unclassified sequences</taxon>
        <taxon>metagenomes</taxon>
        <taxon>ecological metagenomes</taxon>
    </lineage>
</organism>
<evidence type="ECO:0000313" key="2">
    <source>
        <dbReference type="EMBL" id="KKN27732.1"/>
    </source>
</evidence>
<dbReference type="EMBL" id="LAZR01002616">
    <property type="protein sequence ID" value="KKN27732.1"/>
    <property type="molecule type" value="Genomic_DNA"/>
</dbReference>
<comment type="caution">
    <text evidence="2">The sequence shown here is derived from an EMBL/GenBank/DDBJ whole genome shotgun (WGS) entry which is preliminary data.</text>
</comment>
<protein>
    <submittedName>
        <fullName evidence="2">Uncharacterized protein</fullName>
    </submittedName>
</protein>
<keyword evidence="1" id="KW-1133">Transmembrane helix</keyword>
<sequence>MTDDERITVLELERKEQHRTNEHICSEIKDIKDNHLTHLALAVEEVRDELDIVEATAKSAKFRSGLTIYGLAFIGIMLTILGVMVAVR</sequence>
<proteinExistence type="predicted"/>
<keyword evidence="1" id="KW-0812">Transmembrane</keyword>
<name>A0A0F9PSQ3_9ZZZZ</name>
<evidence type="ECO:0000256" key="1">
    <source>
        <dbReference type="SAM" id="Phobius"/>
    </source>
</evidence>
<keyword evidence="1" id="KW-0472">Membrane</keyword>
<reference evidence="2" key="1">
    <citation type="journal article" date="2015" name="Nature">
        <title>Complex archaea that bridge the gap between prokaryotes and eukaryotes.</title>
        <authorList>
            <person name="Spang A."/>
            <person name="Saw J.H."/>
            <person name="Jorgensen S.L."/>
            <person name="Zaremba-Niedzwiedzka K."/>
            <person name="Martijn J."/>
            <person name="Lind A.E."/>
            <person name="van Eijk R."/>
            <person name="Schleper C."/>
            <person name="Guy L."/>
            <person name="Ettema T.J."/>
        </authorList>
    </citation>
    <scope>NUCLEOTIDE SEQUENCE</scope>
</reference>
<dbReference type="AlphaFoldDB" id="A0A0F9PSQ3"/>
<gene>
    <name evidence="2" type="ORF">LCGC14_0861560</name>
</gene>
<feature type="transmembrane region" description="Helical" evidence="1">
    <location>
        <begin position="66"/>
        <end position="87"/>
    </location>
</feature>
<accession>A0A0F9PSQ3</accession>